<dbReference type="AlphaFoldDB" id="A0AA96ZZ76"/>
<evidence type="ECO:0000259" key="1">
    <source>
        <dbReference type="PROSITE" id="PS51186"/>
    </source>
</evidence>
<dbReference type="Proteomes" id="UP001302662">
    <property type="component" value="Chromosome"/>
</dbReference>
<sequence>MKFSEFKPEHIPEVSDLFIKAFNAPPWNDTWTSETAAKRLAQQTSSPYTYGLICEIDGQIAGMIVGNEEQYCDELCFEIREFCTSVDYRDRGVGKSLIRELEARLKERGITKVTLATIHGENTVGVYQKMNYEISNDIVMMEKKI</sequence>
<dbReference type="InterPro" id="IPR016181">
    <property type="entry name" value="Acyl_CoA_acyltransferase"/>
</dbReference>
<keyword evidence="2" id="KW-0808">Transferase</keyword>
<dbReference type="KEGG" id="mees:MmiEs2_11850"/>
<dbReference type="EC" id="2.3.1.-" evidence="2"/>
<dbReference type="PROSITE" id="PS51186">
    <property type="entry name" value="GNAT"/>
    <property type="match status" value="1"/>
</dbReference>
<dbReference type="InterPro" id="IPR000182">
    <property type="entry name" value="GNAT_dom"/>
</dbReference>
<name>A0AA96ZZ76_9EURY</name>
<accession>A0AA96ZZ76</accession>
<keyword evidence="2" id="KW-0012">Acyltransferase</keyword>
<dbReference type="GeneID" id="85197659"/>
<keyword evidence="3" id="KW-1185">Reference proteome</keyword>
<evidence type="ECO:0000313" key="2">
    <source>
        <dbReference type="EMBL" id="WNY28972.1"/>
    </source>
</evidence>
<gene>
    <name evidence="2" type="primary">ypeA</name>
    <name evidence="2" type="ORF">MmiEs2_11850</name>
</gene>
<dbReference type="GO" id="GO:0016747">
    <property type="term" value="F:acyltransferase activity, transferring groups other than amino-acyl groups"/>
    <property type="evidence" value="ECO:0007669"/>
    <property type="project" value="InterPro"/>
</dbReference>
<dbReference type="RefSeq" id="WP_316558975.1">
    <property type="nucleotide sequence ID" value="NZ_CP131062.1"/>
</dbReference>
<dbReference type="Pfam" id="PF00583">
    <property type="entry name" value="Acetyltransf_1"/>
    <property type="match status" value="1"/>
</dbReference>
<proteinExistence type="predicted"/>
<dbReference type="Gene3D" id="3.40.630.30">
    <property type="match status" value="1"/>
</dbReference>
<organism evidence="2 3">
    <name type="scientific">Methanimicrococcus stummii</name>
    <dbReference type="NCBI Taxonomy" id="3028294"/>
    <lineage>
        <taxon>Archaea</taxon>
        <taxon>Methanobacteriati</taxon>
        <taxon>Methanobacteriota</taxon>
        <taxon>Stenosarchaea group</taxon>
        <taxon>Methanomicrobia</taxon>
        <taxon>Methanosarcinales</taxon>
        <taxon>Methanosarcinaceae</taxon>
        <taxon>Methanimicrococcus</taxon>
    </lineage>
</organism>
<reference evidence="2 3" key="1">
    <citation type="submission" date="2023-07" db="EMBL/GenBank/DDBJ databases">
        <title>Closed genome sequence of Methanimicrococcus sp. Es2.</title>
        <authorList>
            <person name="Protasov E."/>
            <person name="Platt K."/>
            <person name="Reeh H."/>
            <person name="Poehlein A."/>
            <person name="Daniel R."/>
            <person name="Brune A."/>
        </authorList>
    </citation>
    <scope>NUCLEOTIDE SEQUENCE [LARGE SCALE GENOMIC DNA]</scope>
    <source>
        <strain evidence="2 3">Es2</strain>
    </source>
</reference>
<protein>
    <submittedName>
        <fullName evidence="2">Acetyltransferase YpeA</fullName>
        <ecNumber evidence="2">2.3.1.-</ecNumber>
    </submittedName>
</protein>
<feature type="domain" description="N-acetyltransferase" evidence="1">
    <location>
        <begin position="1"/>
        <end position="145"/>
    </location>
</feature>
<dbReference type="CDD" id="cd04301">
    <property type="entry name" value="NAT_SF"/>
    <property type="match status" value="1"/>
</dbReference>
<dbReference type="EMBL" id="CP131062">
    <property type="protein sequence ID" value="WNY28972.1"/>
    <property type="molecule type" value="Genomic_DNA"/>
</dbReference>
<evidence type="ECO:0000313" key="3">
    <source>
        <dbReference type="Proteomes" id="UP001302662"/>
    </source>
</evidence>
<dbReference type="SUPFAM" id="SSF55729">
    <property type="entry name" value="Acyl-CoA N-acyltransferases (Nat)"/>
    <property type="match status" value="1"/>
</dbReference>